<protein>
    <submittedName>
        <fullName evidence="2">Variant erythrocyte surface antigen-1 family protein</fullName>
    </submittedName>
</protein>
<name>A0AAD9G4S0_BABDI</name>
<comment type="caution">
    <text evidence="2">The sequence shown here is derived from an EMBL/GenBank/DDBJ whole genome shotgun (WGS) entry which is preliminary data.</text>
</comment>
<accession>A0AAD9G4S0</accession>
<dbReference type="EMBL" id="JAHBMH010000078">
    <property type="protein sequence ID" value="KAK1932146.1"/>
    <property type="molecule type" value="Genomic_DNA"/>
</dbReference>
<keyword evidence="1" id="KW-1133">Transmembrane helix</keyword>
<reference evidence="2" key="2">
    <citation type="submission" date="2021-05" db="EMBL/GenBank/DDBJ databases">
        <authorList>
            <person name="Pain A."/>
        </authorList>
    </citation>
    <scope>NUCLEOTIDE SEQUENCE</scope>
    <source>
        <strain evidence="2">1802A</strain>
    </source>
</reference>
<evidence type="ECO:0000313" key="3">
    <source>
        <dbReference type="Proteomes" id="UP001195914"/>
    </source>
</evidence>
<proteinExistence type="predicted"/>
<keyword evidence="3" id="KW-1185">Reference proteome</keyword>
<keyword evidence="1" id="KW-0472">Membrane</keyword>
<evidence type="ECO:0000256" key="1">
    <source>
        <dbReference type="SAM" id="Phobius"/>
    </source>
</evidence>
<sequence length="1280" mass="139858">MFLGFTFLRSLVYSFHCLSFHCEVRMFFIPSCCPGCLSILVSLSVLRTLRSVWIGSSEQLGRTRMVCCMYYTDVFVGTKDNIDNLNNALKAVLEGSVKPVDLTQLEPLASGLGVLAGLPACLCKTKKSVEEGLKKIYEELNKNILLISCDNLQLNCDLCVSKDFPCKCCVIQSIKEVKGSCECLKTGGNKTSCHCDGSDVSCTKVLAGLEACLHLQCLQADMNEICQCSGSECCKTGQCTQASGVSVGPCEFCQNLQTQPTTGLGLSPPNPKRLAERLEKFFGGSGKSKNSCGCKCGSKESCCCLACVKDQCSQFCNSECLNGSSHQSQGCPRKTFCEAIKDVKVLVGSNDMTCCSGGTQCHCSLAGSGSSNCSGQCCVVQVTSGRNSYHSLKCLIRRLVKFFKDLSLDSPDKCSKLCCELLCVLKISYFLKDLFNDSKSWAGKDSCEKCKGKGQGGNCPAGTKGNSCCGGNPSQCVSSSTSTPQCCQGCPECNAIKLGKALQELQYSGPCGQDLWRTLDSFLHYCCNVFYPRVKGIQSTVQKAVKGCPCQSKKSPQFPCQCPSGSSSCQACQQLSKDSQLKPLLFSEFSSAYSSSASLASSPEDEQKNAAKIFLGILPCLYYGLKYLYKQCEGEWNALKISDSTKPLHRFLVGMGFDLAKLDGTKKGSKIFGPLSSLFNGSNPLQSLYEKSQNYFTSSSSGSQDPSTVRQMLLWLYGLRFQKSFPSLVSHCSALCSPFGNSFHPDAFCYYIHTACFFAPLAVISFIEDSESTVTLLSSSSDWESFSYPSDSSALADMFFDYIRKIFVALTFLYFQCKNDSGQGGWKDCYFGKDCKVDPLPSSSGSSSSPCCSTSNPSSQGYLCTASGSNKDVHGKHCDPNGGGGKCINALPGGCSESGHNTSKGQSGKACTPCPHPLMRFLCDSDSPFKLPSSFARIDFSQTPPAILDASSDKFLTMGFSKSNLPEKARQGNSIAPILNLFCGSGTSPLTKLFEFSLFVAMRPPETLIELIAFFLRFRFNLWTGPLKTEFSQYASMEPGRPSGENLKTAIEKLYDFSGHRGSHPYDLWSLFGCSSTKGFTCGQYLFPLYNVDGVFTKEFCAVYLSYVCHLAPKLKLLLEKFHEEAKGKFSCCSASCKIVECPCALPFFYSFGFSFWSPNTLNCPGHEGHSTGQDQYCTRKTCKNFIAQLGKVLEDPQSTLLSLIAEIESFLWSIRKPFFLFILAFWAFVISYFLYVQLYKLDVLELNSHDHPAWSFKIPPSILFSDASSKLKDLSYFTL</sequence>
<keyword evidence="1" id="KW-0812">Transmembrane</keyword>
<organism evidence="2 3">
    <name type="scientific">Babesia divergens</name>
    <dbReference type="NCBI Taxonomy" id="32595"/>
    <lineage>
        <taxon>Eukaryota</taxon>
        <taxon>Sar</taxon>
        <taxon>Alveolata</taxon>
        <taxon>Apicomplexa</taxon>
        <taxon>Aconoidasida</taxon>
        <taxon>Piroplasmida</taxon>
        <taxon>Babesiidae</taxon>
        <taxon>Babesia</taxon>
    </lineage>
</organism>
<gene>
    <name evidence="2" type="ORF">X943_000288</name>
</gene>
<feature type="transmembrane region" description="Helical" evidence="1">
    <location>
        <begin position="1219"/>
        <end position="1239"/>
    </location>
</feature>
<dbReference type="Proteomes" id="UP001195914">
    <property type="component" value="Unassembled WGS sequence"/>
</dbReference>
<reference evidence="2" key="1">
    <citation type="journal article" date="2014" name="Nucleic Acids Res.">
        <title>The evolutionary dynamics of variant antigen genes in Babesia reveal a history of genomic innovation underlying host-parasite interaction.</title>
        <authorList>
            <person name="Jackson A.P."/>
            <person name="Otto T.D."/>
            <person name="Darby A."/>
            <person name="Ramaprasad A."/>
            <person name="Xia D."/>
            <person name="Echaide I.E."/>
            <person name="Farber M."/>
            <person name="Gahlot S."/>
            <person name="Gamble J."/>
            <person name="Gupta D."/>
            <person name="Gupta Y."/>
            <person name="Jackson L."/>
            <person name="Malandrin L."/>
            <person name="Malas T.B."/>
            <person name="Moussa E."/>
            <person name="Nair M."/>
            <person name="Reid A.J."/>
            <person name="Sanders M."/>
            <person name="Sharma J."/>
            <person name="Tracey A."/>
            <person name="Quail M.A."/>
            <person name="Weir W."/>
            <person name="Wastling J.M."/>
            <person name="Hall N."/>
            <person name="Willadsen P."/>
            <person name="Lingelbach K."/>
            <person name="Shiels B."/>
            <person name="Tait A."/>
            <person name="Berriman M."/>
            <person name="Allred D.R."/>
            <person name="Pain A."/>
        </authorList>
    </citation>
    <scope>NUCLEOTIDE SEQUENCE</scope>
    <source>
        <strain evidence="2">1802A</strain>
    </source>
</reference>
<evidence type="ECO:0000313" key="2">
    <source>
        <dbReference type="EMBL" id="KAK1932146.1"/>
    </source>
</evidence>
<dbReference type="AlphaFoldDB" id="A0AAD9G4S0"/>